<feature type="domain" description="BACON" evidence="2">
    <location>
        <begin position="67"/>
        <end position="112"/>
    </location>
</feature>
<evidence type="ECO:0000256" key="1">
    <source>
        <dbReference type="SAM" id="SignalP"/>
    </source>
</evidence>
<name>A0A3E5BFN4_9BACE</name>
<dbReference type="Proteomes" id="UP000260983">
    <property type="component" value="Unassembled WGS sequence"/>
</dbReference>
<feature type="signal peptide" evidence="1">
    <location>
        <begin position="1"/>
        <end position="20"/>
    </location>
</feature>
<dbReference type="InterPro" id="IPR024361">
    <property type="entry name" value="BACON"/>
</dbReference>
<reference evidence="3 4" key="1">
    <citation type="submission" date="2018-08" db="EMBL/GenBank/DDBJ databases">
        <title>A genome reference for cultivated species of the human gut microbiota.</title>
        <authorList>
            <person name="Zou Y."/>
            <person name="Xue W."/>
            <person name="Luo G."/>
        </authorList>
    </citation>
    <scope>NUCLEOTIDE SEQUENCE [LARGE SCALE GENOMIC DNA]</scope>
    <source>
        <strain evidence="3 4">OM05-15BH</strain>
    </source>
</reference>
<feature type="chain" id="PRO_5017606368" description="BACON domain-containing protein" evidence="1">
    <location>
        <begin position="21"/>
        <end position="539"/>
    </location>
</feature>
<protein>
    <recommendedName>
        <fullName evidence="2">BACON domain-containing protein</fullName>
    </recommendedName>
</protein>
<comment type="caution">
    <text evidence="3">The sequence shown here is derived from an EMBL/GenBank/DDBJ whole genome shotgun (WGS) entry which is preliminary data.</text>
</comment>
<sequence length="539" mass="60051">MKSKLYYLLWLFAIMPLAFFSCDDDNEMEEATLEVSMDPVNFAKAGGEQTVTITTNMDKWVATSPLESSWLTLTQSGNQLSVKANINTEGVERKGYILVNAGSAAAKISVMQSAGDVILNISAEKVAFAKKGGEQRIDVVSNDDFKVEVDQAANTWLTTTFMEGTNYFTISAGMNSGADERTGKIYITAGSTTKEVTVSQNGEELILLPFFAKEPTIGKIAAYEQERGSVLIKTPDGLFNADQYHFATANEEFPLIIYACADAYSNYSQAATATTNGDLCKGDKFEKYMTTQGFEKKGEGQYNHKEFPYSVAITFEDGGATILATYAPKQSQDYPTFSEIPLKQQMEWTGLFEEEIHGAKYAVVEDWEAKKGATLNTESSNLPAFAWFDPAKSDANTVARAYWINTEEDKAPAEYISEINGARVLYDKIDLVMWQDGNTYRMTKEFEKLLADAGFIYLSTSSNGYLNYVKGNNALVFKVVQFSDFMVGTRLVDFQTFKLEGGISAVSILTNMDKRIEFFKQMEKKMQKLEKIQPLKHIK</sequence>
<dbReference type="RefSeq" id="WP_117723921.1">
    <property type="nucleotide sequence ID" value="NZ_QSUL01000005.1"/>
</dbReference>
<organism evidence="3 4">
    <name type="scientific">Bacteroides oleiciplenus</name>
    <dbReference type="NCBI Taxonomy" id="626931"/>
    <lineage>
        <taxon>Bacteria</taxon>
        <taxon>Pseudomonadati</taxon>
        <taxon>Bacteroidota</taxon>
        <taxon>Bacteroidia</taxon>
        <taxon>Bacteroidales</taxon>
        <taxon>Bacteroidaceae</taxon>
        <taxon>Bacteroides</taxon>
    </lineage>
</organism>
<keyword evidence="1" id="KW-0732">Signal</keyword>
<dbReference type="Gene3D" id="2.60.40.10">
    <property type="entry name" value="Immunoglobulins"/>
    <property type="match status" value="2"/>
</dbReference>
<dbReference type="Pfam" id="PF13004">
    <property type="entry name" value="BACON"/>
    <property type="match status" value="2"/>
</dbReference>
<feature type="domain" description="BACON" evidence="2">
    <location>
        <begin position="148"/>
        <end position="201"/>
    </location>
</feature>
<dbReference type="EMBL" id="QSUL01000005">
    <property type="protein sequence ID" value="RGN36410.1"/>
    <property type="molecule type" value="Genomic_DNA"/>
</dbReference>
<dbReference type="InterPro" id="IPR013783">
    <property type="entry name" value="Ig-like_fold"/>
</dbReference>
<accession>A0A3E5BFN4</accession>
<dbReference type="CDD" id="cd14948">
    <property type="entry name" value="BACON"/>
    <property type="match status" value="2"/>
</dbReference>
<gene>
    <name evidence="3" type="ORF">DXB65_08360</name>
</gene>
<evidence type="ECO:0000313" key="4">
    <source>
        <dbReference type="Proteomes" id="UP000260983"/>
    </source>
</evidence>
<evidence type="ECO:0000313" key="3">
    <source>
        <dbReference type="EMBL" id="RGN36410.1"/>
    </source>
</evidence>
<proteinExistence type="predicted"/>
<dbReference type="PROSITE" id="PS51257">
    <property type="entry name" value="PROKAR_LIPOPROTEIN"/>
    <property type="match status" value="1"/>
</dbReference>
<dbReference type="AlphaFoldDB" id="A0A3E5BFN4"/>
<evidence type="ECO:0000259" key="2">
    <source>
        <dbReference type="Pfam" id="PF13004"/>
    </source>
</evidence>